<dbReference type="InterPro" id="IPR011042">
    <property type="entry name" value="6-blade_b-propeller_TolB-like"/>
</dbReference>
<protein>
    <recommendedName>
        <fullName evidence="3">WD40-like Beta Propeller Repeat</fullName>
    </recommendedName>
</protein>
<keyword evidence="2" id="KW-1185">Reference proteome</keyword>
<dbReference type="Gene3D" id="2.120.10.30">
    <property type="entry name" value="TolB, C-terminal domain"/>
    <property type="match status" value="1"/>
</dbReference>
<name>A0A1G8L5G0_9HYPH</name>
<dbReference type="EMBL" id="FNEE01000002">
    <property type="protein sequence ID" value="SDI50440.1"/>
    <property type="molecule type" value="Genomic_DNA"/>
</dbReference>
<evidence type="ECO:0000313" key="1">
    <source>
        <dbReference type="EMBL" id="SDI50440.1"/>
    </source>
</evidence>
<evidence type="ECO:0000313" key="2">
    <source>
        <dbReference type="Proteomes" id="UP000198894"/>
    </source>
</evidence>
<evidence type="ECO:0008006" key="3">
    <source>
        <dbReference type="Google" id="ProtNLM"/>
    </source>
</evidence>
<dbReference type="SUPFAM" id="SSF82171">
    <property type="entry name" value="DPP6 N-terminal domain-like"/>
    <property type="match status" value="1"/>
</dbReference>
<proteinExistence type="predicted"/>
<dbReference type="Proteomes" id="UP000198894">
    <property type="component" value="Unassembled WGS sequence"/>
</dbReference>
<organism evidence="1 2">
    <name type="scientific">Mesorhizobium muleiense</name>
    <dbReference type="NCBI Taxonomy" id="1004279"/>
    <lineage>
        <taxon>Bacteria</taxon>
        <taxon>Pseudomonadati</taxon>
        <taxon>Pseudomonadota</taxon>
        <taxon>Alphaproteobacteria</taxon>
        <taxon>Hyphomicrobiales</taxon>
        <taxon>Phyllobacteriaceae</taxon>
        <taxon>Mesorhizobium</taxon>
    </lineage>
</organism>
<accession>A0A1G8L5G0</accession>
<reference evidence="2" key="1">
    <citation type="submission" date="2016-10" db="EMBL/GenBank/DDBJ databases">
        <authorList>
            <person name="Varghese N."/>
            <person name="Submissions S."/>
        </authorList>
    </citation>
    <scope>NUCLEOTIDE SEQUENCE [LARGE SCALE GENOMIC DNA]</scope>
    <source>
        <strain evidence="2">CGMCC 1.11022</strain>
    </source>
</reference>
<sequence length="414" mass="46151">MYSSGRLCLTMLLLLAGDAVRPIEARWFAEHSVFDLQAAVVPMPSMAQPGYLQTVTDPVFGTAFTRVTDPGYDMGEGMACSKEYCRHRYSSTHAWNADQSFLLIANGCSGMCFLDGRTYQPLFHRPMDEDCKWHPTNAAVMICVYADRVTLWSPRDDVHSVVYRPTNYTDLQFGPYKGNLSNDGRRLVLRARNASGELVAFPYDIEKRSKFPDLFLGSLPGKNGYCGISASGRFVVCFQTLPTGTETVHVFTEGGREVQVWEEHHRPGHGDMIVDEDGRDVYIGISKANPDKWHVIKRRLDDGKVTDLTPPGYATHASVRNVARPGWVFLSYEGSLAQVADNPGWAPFYQEIVALRTDGSGKVRRIVHTYNSRSDYYSESHASPSPDGSQVIWSSNWGRPGSPVAAYVATITWP</sequence>
<gene>
    <name evidence="1" type="ORF">SAMN05428953_102135</name>
</gene>
<dbReference type="AlphaFoldDB" id="A0A1G8L5G0"/>